<evidence type="ECO:0000313" key="3">
    <source>
        <dbReference type="RefSeq" id="XP_017862583.1"/>
    </source>
</evidence>
<feature type="compositionally biased region" description="Low complexity" evidence="1">
    <location>
        <begin position="135"/>
        <end position="148"/>
    </location>
</feature>
<reference evidence="2" key="1">
    <citation type="journal article" date="1997" name="Nucleic Acids Res.">
        <title>tRNAscan-SE: a program for improved detection of transfer RNA genes in genomic sequence.</title>
        <authorList>
            <person name="Lowe T.M."/>
            <person name="Eddy S.R."/>
        </authorList>
    </citation>
    <scope>NUCLEOTIDE SEQUENCE [LARGE SCALE GENOMIC DNA]</scope>
</reference>
<dbReference type="Proteomes" id="UP000694904">
    <property type="component" value="Chromosome 4"/>
</dbReference>
<evidence type="ECO:0000313" key="2">
    <source>
        <dbReference type="Proteomes" id="UP000694904"/>
    </source>
</evidence>
<feature type="compositionally biased region" description="Basic and acidic residues" evidence="1">
    <location>
        <begin position="123"/>
        <end position="134"/>
    </location>
</feature>
<feature type="region of interest" description="Disordered" evidence="1">
    <location>
        <begin position="122"/>
        <end position="179"/>
    </location>
</feature>
<organism evidence="2 3">
    <name type="scientific">Drosophila arizonae</name>
    <name type="common">Fruit fly</name>
    <dbReference type="NCBI Taxonomy" id="7263"/>
    <lineage>
        <taxon>Eukaryota</taxon>
        <taxon>Metazoa</taxon>
        <taxon>Ecdysozoa</taxon>
        <taxon>Arthropoda</taxon>
        <taxon>Hexapoda</taxon>
        <taxon>Insecta</taxon>
        <taxon>Pterygota</taxon>
        <taxon>Neoptera</taxon>
        <taxon>Endopterygota</taxon>
        <taxon>Diptera</taxon>
        <taxon>Brachycera</taxon>
        <taxon>Muscomorpha</taxon>
        <taxon>Ephydroidea</taxon>
        <taxon>Drosophilidae</taxon>
        <taxon>Drosophila</taxon>
    </lineage>
</organism>
<keyword evidence="2" id="KW-1185">Reference proteome</keyword>
<feature type="region of interest" description="Disordered" evidence="1">
    <location>
        <begin position="70"/>
        <end position="110"/>
    </location>
</feature>
<reference evidence="2" key="2">
    <citation type="journal article" date="2016" name="G3 (Bethesda)">
        <title>Genome Evolution in Three Species of Cactophilic Drosophila.</title>
        <authorList>
            <person name="Sanchez-Flores A."/>
            <person name="Penazola F."/>
            <person name="Carpinteyro-Ponce J."/>
            <person name="Nazario-Yepiz N."/>
            <person name="Abreu-Goodger C."/>
            <person name="Machado C.A."/>
            <person name="Markow T.A."/>
        </authorList>
    </citation>
    <scope>NUCLEOTIDE SEQUENCE [LARGE SCALE GENOMIC DNA]</scope>
</reference>
<evidence type="ECO:0000256" key="1">
    <source>
        <dbReference type="SAM" id="MobiDB-lite"/>
    </source>
</evidence>
<name>A0ABM1P5U7_DROAR</name>
<proteinExistence type="predicted"/>
<reference evidence="3" key="3">
    <citation type="submission" date="2025-08" db="UniProtKB">
        <authorList>
            <consortium name="RefSeq"/>
        </authorList>
    </citation>
    <scope>IDENTIFICATION</scope>
    <source>
        <tissue evidence="3">Whole organism</tissue>
    </source>
</reference>
<dbReference type="RefSeq" id="XP_017862583.1">
    <property type="nucleotide sequence ID" value="XM_018007094.1"/>
</dbReference>
<accession>A0ABM1P5U7</accession>
<dbReference type="GeneID" id="108613561"/>
<gene>
    <name evidence="3" type="primary">LOC108613561</name>
</gene>
<protein>
    <submittedName>
        <fullName evidence="3">Uncharacterized protein LOC108613561 isoform X1</fullName>
    </submittedName>
</protein>
<sequence length="252" mass="27309">MLRAVISISQRGKLPLTLLSAQGIDFPIAAQNKLRFSNAYCRPLVRFYASDDSKIKGSLRGGPTGIIGNMDQPASMGNVGGGDSFPQPQPAALGGDPIRDYGKATSKRAAVTSQLQAATHIITESEKHGRDESKSSSTSQSSTCSPMSGEESNKVVGQSSSSGPSDPERSGSGSGNKMVDDAIKNLQDAAANLPSKEQVEKFVFRTLAFIYDLLFLTANWTIRFVDEKVVQNKTVRLYWKKFHEKMEEAKKD</sequence>